<protein>
    <submittedName>
        <fullName evidence="1">Uncharacterized protein</fullName>
    </submittedName>
</protein>
<gene>
    <name evidence="1" type="ORF">B4N89_20565</name>
</gene>
<name>A0A1T3P1K9_9ACTN</name>
<accession>A0A1T3P1K9</accession>
<dbReference type="Proteomes" id="UP000190037">
    <property type="component" value="Unassembled WGS sequence"/>
</dbReference>
<dbReference type="EMBL" id="MWQN01000001">
    <property type="protein sequence ID" value="OPC83009.1"/>
    <property type="molecule type" value="Genomic_DNA"/>
</dbReference>
<evidence type="ECO:0000313" key="1">
    <source>
        <dbReference type="EMBL" id="OPC83009.1"/>
    </source>
</evidence>
<reference evidence="1 2" key="1">
    <citation type="submission" date="2017-03" db="EMBL/GenBank/DDBJ databases">
        <title>Draft genome sequence of Streptomyces scabrisporus NF3, endophyte isolated from Amphipterygium adstringens.</title>
        <authorList>
            <person name="Vazquez M."/>
            <person name="Ceapa C.D."/>
            <person name="Rodriguez Luna D."/>
            <person name="Sanchez Esquivel S."/>
        </authorList>
    </citation>
    <scope>NUCLEOTIDE SEQUENCE [LARGE SCALE GENOMIC DNA]</scope>
    <source>
        <strain evidence="1 2">NF3</strain>
    </source>
</reference>
<dbReference type="STRING" id="159449.B4N89_20565"/>
<organism evidence="1 2">
    <name type="scientific">Embleya scabrispora</name>
    <dbReference type="NCBI Taxonomy" id="159449"/>
    <lineage>
        <taxon>Bacteria</taxon>
        <taxon>Bacillati</taxon>
        <taxon>Actinomycetota</taxon>
        <taxon>Actinomycetes</taxon>
        <taxon>Kitasatosporales</taxon>
        <taxon>Streptomycetaceae</taxon>
        <taxon>Embleya</taxon>
    </lineage>
</organism>
<proteinExistence type="predicted"/>
<keyword evidence="2" id="KW-1185">Reference proteome</keyword>
<comment type="caution">
    <text evidence="1">The sequence shown here is derived from an EMBL/GenBank/DDBJ whole genome shotgun (WGS) entry which is preliminary data.</text>
</comment>
<evidence type="ECO:0000313" key="2">
    <source>
        <dbReference type="Proteomes" id="UP000190037"/>
    </source>
</evidence>
<dbReference type="RefSeq" id="WP_078977308.1">
    <property type="nucleotide sequence ID" value="NZ_MWQN01000001.1"/>
</dbReference>
<sequence>MPLVYATVDDLTAWLPPTLDVPDDAERRLLRASARLRRALLTAVYDVGPSGLPTDAEVSAAFRDATCAIVEYRLTNGDDDAGSGGTWTSVSAGSVAMSRAAADPVAAAAELPQSAIDVLAVLPTEVFRLGAVAAGGCRW</sequence>
<dbReference type="OrthoDB" id="4236785at2"/>
<dbReference type="AlphaFoldDB" id="A0A1T3P1K9"/>